<feature type="compositionally biased region" description="Low complexity" evidence="2">
    <location>
        <begin position="335"/>
        <end position="356"/>
    </location>
</feature>
<proteinExistence type="predicted"/>
<feature type="non-terminal residue" evidence="3">
    <location>
        <position position="1"/>
    </location>
</feature>
<dbReference type="EMBL" id="QXFX01001936">
    <property type="protein sequence ID" value="KAE9082794.1"/>
    <property type="molecule type" value="Genomic_DNA"/>
</dbReference>
<keyword evidence="1" id="KW-0175">Coiled coil</keyword>
<organism evidence="3 4">
    <name type="scientific">Phytophthora fragariae</name>
    <dbReference type="NCBI Taxonomy" id="53985"/>
    <lineage>
        <taxon>Eukaryota</taxon>
        <taxon>Sar</taxon>
        <taxon>Stramenopiles</taxon>
        <taxon>Oomycota</taxon>
        <taxon>Peronosporomycetes</taxon>
        <taxon>Peronosporales</taxon>
        <taxon>Peronosporaceae</taxon>
        <taxon>Phytophthora</taxon>
    </lineage>
</organism>
<protein>
    <recommendedName>
        <fullName evidence="5">Peptidase A2 domain-containing protein</fullName>
    </recommendedName>
</protein>
<feature type="region of interest" description="Disordered" evidence="2">
    <location>
        <begin position="312"/>
        <end position="375"/>
    </location>
</feature>
<dbReference type="AlphaFoldDB" id="A0A6G0KC67"/>
<evidence type="ECO:0000256" key="1">
    <source>
        <dbReference type="SAM" id="Coils"/>
    </source>
</evidence>
<evidence type="ECO:0000313" key="3">
    <source>
        <dbReference type="EMBL" id="KAE9082794.1"/>
    </source>
</evidence>
<sequence>TKLQLNELARTSAAADHTAVEQIDQVRRQQGEIAAKTSEYLQQQYDQQLDLRQQQEDIRKQMEEQRQHLQEQFRLLKAAEEAMGRQEKQIEDLTEAARPHIEARWGLFAEAPKRAETEARETRPAPEPTVMLAAGANMPVPPMYRGSTKKEKREFMDSYMVYKRRVDALNQGTQTRLFKNPSEVTEDDWKAYFLEARKPDFTAYKKLQQAVRSLAIDVGLNDASSRLSKLLADFYEILDDLNMEEIIHENPKTVVEYLANALRPPTFKATIKDYLSRPSYKHVKRDVQVFLKWLKPQLEEFMKYEAHIPVATPTVGSSRPQTQQNSGQPRGFAKPAVIASQPAPASSQQALSAPEARATREKKPRQQNANNKTRSHECFKCQDPTHGVFQCPNVANAQEANALYEQRTGRNVALEVPISAMSSVGAPPVESMSNRSPIPAQVNGLVETSVTLDSGAGVTLISPDLWNKLRNADGNMSTRKMENPALFEGVGGATSMVQEELQLDFKFDTPGGPLVLRRVRCWVGTLPSGVGEVLLADEVMARLGYDPVQLLAHALRTQPVYDCGDTAEPGPNIFPAGMVTV</sequence>
<gene>
    <name evidence="3" type="ORF">PF010_g21446</name>
</gene>
<evidence type="ECO:0000256" key="2">
    <source>
        <dbReference type="SAM" id="MobiDB-lite"/>
    </source>
</evidence>
<accession>A0A6G0KC67</accession>
<reference evidence="3 4" key="1">
    <citation type="submission" date="2018-09" db="EMBL/GenBank/DDBJ databases">
        <title>Genomic investigation of the strawberry pathogen Phytophthora fragariae indicates pathogenicity is determined by transcriptional variation in three key races.</title>
        <authorList>
            <person name="Adams T.M."/>
            <person name="Armitage A.D."/>
            <person name="Sobczyk M.K."/>
            <person name="Bates H.J."/>
            <person name="Dunwell J.M."/>
            <person name="Nellist C.F."/>
            <person name="Harrison R.J."/>
        </authorList>
    </citation>
    <scope>NUCLEOTIDE SEQUENCE [LARGE SCALE GENOMIC DNA]</scope>
    <source>
        <strain evidence="3 4">ONT-3</strain>
    </source>
</reference>
<feature type="compositionally biased region" description="Polar residues" evidence="2">
    <location>
        <begin position="314"/>
        <end position="328"/>
    </location>
</feature>
<evidence type="ECO:0008006" key="5">
    <source>
        <dbReference type="Google" id="ProtNLM"/>
    </source>
</evidence>
<feature type="coiled-coil region" evidence="1">
    <location>
        <begin position="45"/>
        <end position="96"/>
    </location>
</feature>
<dbReference type="Proteomes" id="UP000488956">
    <property type="component" value="Unassembled WGS sequence"/>
</dbReference>
<comment type="caution">
    <text evidence="3">The sequence shown here is derived from an EMBL/GenBank/DDBJ whole genome shotgun (WGS) entry which is preliminary data.</text>
</comment>
<name>A0A6G0KC67_9STRA</name>
<evidence type="ECO:0000313" key="4">
    <source>
        <dbReference type="Proteomes" id="UP000488956"/>
    </source>
</evidence>